<keyword evidence="3" id="KW-0158">Chromosome</keyword>
<dbReference type="GO" id="GO:0003677">
    <property type="term" value="F:DNA binding"/>
    <property type="evidence" value="ECO:0007669"/>
    <property type="project" value="UniProtKB-KW"/>
</dbReference>
<reference evidence="10" key="3">
    <citation type="submission" date="2025-04" db="UniProtKB">
        <authorList>
            <consortium name="RefSeq"/>
        </authorList>
    </citation>
    <scope>IDENTIFICATION</scope>
    <source>
        <strain evidence="10">CBS 781.70</strain>
    </source>
</reference>
<keyword evidence="9" id="KW-1185">Reference proteome</keyword>
<dbReference type="Pfam" id="PF02301">
    <property type="entry name" value="HORMA"/>
    <property type="match status" value="1"/>
</dbReference>
<keyword evidence="4" id="KW-0539">Nucleus</keyword>
<dbReference type="PANTHER" id="PTHR48225">
    <property type="entry name" value="HORMA DOMAIN-CONTAINING PROTEIN 1"/>
    <property type="match status" value="1"/>
</dbReference>
<accession>A0A6G1G6Z2</accession>
<dbReference type="InterPro" id="IPR013083">
    <property type="entry name" value="Znf_RING/FYVE/PHD"/>
</dbReference>
<dbReference type="PROSITE" id="PS50815">
    <property type="entry name" value="HORMA"/>
    <property type="match status" value="1"/>
</dbReference>
<protein>
    <submittedName>
        <fullName evidence="8 10">DNA-binding protein</fullName>
    </submittedName>
</protein>
<feature type="region of interest" description="Disordered" evidence="6">
    <location>
        <begin position="686"/>
        <end position="728"/>
    </location>
</feature>
<gene>
    <name evidence="8 10" type="ORF">P152DRAFT_481051</name>
</gene>
<dbReference type="Proteomes" id="UP000504638">
    <property type="component" value="Unplaced"/>
</dbReference>
<dbReference type="InterPro" id="IPR003511">
    <property type="entry name" value="HORMA_dom"/>
</dbReference>
<dbReference type="SUPFAM" id="SSF57903">
    <property type="entry name" value="FYVE/PHD zinc finger"/>
    <property type="match status" value="1"/>
</dbReference>
<dbReference type="OrthoDB" id="1928087at2759"/>
<comment type="subcellular location">
    <subcellularLocation>
        <location evidence="2">Chromosome</location>
    </subcellularLocation>
    <subcellularLocation>
        <location evidence="1">Nucleus</location>
    </subcellularLocation>
</comment>
<reference evidence="10" key="2">
    <citation type="submission" date="2020-04" db="EMBL/GenBank/DDBJ databases">
        <authorList>
            <consortium name="NCBI Genome Project"/>
        </authorList>
    </citation>
    <scope>NUCLEOTIDE SEQUENCE</scope>
    <source>
        <strain evidence="10">CBS 781.70</strain>
    </source>
</reference>
<organism evidence="8">
    <name type="scientific">Eremomyces bilateralis CBS 781.70</name>
    <dbReference type="NCBI Taxonomy" id="1392243"/>
    <lineage>
        <taxon>Eukaryota</taxon>
        <taxon>Fungi</taxon>
        <taxon>Dikarya</taxon>
        <taxon>Ascomycota</taxon>
        <taxon>Pezizomycotina</taxon>
        <taxon>Dothideomycetes</taxon>
        <taxon>Dothideomycetes incertae sedis</taxon>
        <taxon>Eremomycetales</taxon>
        <taxon>Eremomycetaceae</taxon>
        <taxon>Eremomyces</taxon>
    </lineage>
</organism>
<dbReference type="PANTHER" id="PTHR48225:SF7">
    <property type="entry name" value="MEIOSIS-SPECIFIC PROTEIN HOP1"/>
    <property type="match status" value="1"/>
</dbReference>
<dbReference type="InterPro" id="IPR051294">
    <property type="entry name" value="HORMA_MeioticProgression"/>
</dbReference>
<dbReference type="GeneID" id="54422361"/>
<evidence type="ECO:0000313" key="10">
    <source>
        <dbReference type="RefSeq" id="XP_033535486.1"/>
    </source>
</evidence>
<evidence type="ECO:0000259" key="7">
    <source>
        <dbReference type="PROSITE" id="PS50815"/>
    </source>
</evidence>
<keyword evidence="5" id="KW-0469">Meiosis</keyword>
<evidence type="ECO:0000256" key="6">
    <source>
        <dbReference type="SAM" id="MobiDB-lite"/>
    </source>
</evidence>
<evidence type="ECO:0000256" key="3">
    <source>
        <dbReference type="ARBA" id="ARBA00022454"/>
    </source>
</evidence>
<dbReference type="InterPro" id="IPR036570">
    <property type="entry name" value="HORMA_dom_sf"/>
</dbReference>
<dbReference type="AlphaFoldDB" id="A0A6G1G6Z2"/>
<evidence type="ECO:0000256" key="4">
    <source>
        <dbReference type="ARBA" id="ARBA00023242"/>
    </source>
</evidence>
<dbReference type="Gene3D" id="3.30.40.10">
    <property type="entry name" value="Zinc/RING finger domain, C3HC4 (zinc finger)"/>
    <property type="match status" value="1"/>
</dbReference>
<proteinExistence type="predicted"/>
<evidence type="ECO:0000256" key="5">
    <source>
        <dbReference type="ARBA" id="ARBA00023254"/>
    </source>
</evidence>
<reference evidence="8 10" key="1">
    <citation type="submission" date="2020-01" db="EMBL/GenBank/DDBJ databases">
        <authorList>
            <consortium name="DOE Joint Genome Institute"/>
            <person name="Haridas S."/>
            <person name="Albert R."/>
            <person name="Binder M."/>
            <person name="Bloem J."/>
            <person name="Labutti K."/>
            <person name="Salamov A."/>
            <person name="Andreopoulos B."/>
            <person name="Baker S.E."/>
            <person name="Barry K."/>
            <person name="Bills G."/>
            <person name="Bluhm B.H."/>
            <person name="Cannon C."/>
            <person name="Castanera R."/>
            <person name="Culley D.E."/>
            <person name="Daum C."/>
            <person name="Ezra D."/>
            <person name="Gonzalez J.B."/>
            <person name="Henrissat B."/>
            <person name="Kuo A."/>
            <person name="Liang C."/>
            <person name="Lipzen A."/>
            <person name="Lutzoni F."/>
            <person name="Magnuson J."/>
            <person name="Mondo S."/>
            <person name="Nolan M."/>
            <person name="Ohm R."/>
            <person name="Pangilinan J."/>
            <person name="Park H.-J."/>
            <person name="Ramirez L."/>
            <person name="Alfaro M."/>
            <person name="Sun H."/>
            <person name="Tritt A."/>
            <person name="Yoshinaga Y."/>
            <person name="Zwiers L.-H."/>
            <person name="Turgeon B.G."/>
            <person name="Goodwin S.B."/>
            <person name="Spatafora J.W."/>
            <person name="Crous P.W."/>
            <person name="Grigoriev I.V."/>
        </authorList>
    </citation>
    <scope>NUCLEOTIDE SEQUENCE</scope>
    <source>
        <strain evidence="8 10">CBS 781.70</strain>
    </source>
</reference>
<dbReference type="GO" id="GO:0005694">
    <property type="term" value="C:chromosome"/>
    <property type="evidence" value="ECO:0007669"/>
    <property type="project" value="UniProtKB-SubCell"/>
</dbReference>
<evidence type="ECO:0000313" key="8">
    <source>
        <dbReference type="EMBL" id="KAF1813855.1"/>
    </source>
</evidence>
<dbReference type="EMBL" id="ML975154">
    <property type="protein sequence ID" value="KAF1813855.1"/>
    <property type="molecule type" value="Genomic_DNA"/>
</dbReference>
<evidence type="ECO:0000256" key="2">
    <source>
        <dbReference type="ARBA" id="ARBA00004286"/>
    </source>
</evidence>
<evidence type="ECO:0000256" key="1">
    <source>
        <dbReference type="ARBA" id="ARBA00004123"/>
    </source>
</evidence>
<dbReference type="GO" id="GO:0051321">
    <property type="term" value="P:meiotic cell cycle"/>
    <property type="evidence" value="ECO:0007669"/>
    <property type="project" value="UniProtKB-KW"/>
</dbReference>
<feature type="region of interest" description="Disordered" evidence="6">
    <location>
        <begin position="343"/>
        <end position="374"/>
    </location>
</feature>
<sequence>MATTQRPRQLTAVAASATTTDTVTETISAQIVQKLLLGSLSSVAFLRDLFDDHVFENTHVDSLLPFGDQSRLVTGRSLHRTGSAGAAMNIIQRGRSANSDTLLDWLEKGAADAIVRKALRALQLNIFEDPEHPEHVLESYTFTFTYRKNARHGDVTLGFQDPKGGRMTLQAARHSLHAFFRRVVTVCNDLPPLPRRRYLAMQLYYTEDCDPSYQPAGFEPYSNDSLYFPSNNGWKRTSMSFGKCYSGHHGVNLNLSYSFPDPSRMHSNVQGRGDTFKMPDIPEGLKYGDKVSSDMDIDFGHDAMGSQSQMHTGDLQRQIPSNVAMPPPTQQQLGEGDHLRYNAQAQSSQASRYPVSTGKKAIQPESQSNTPYHRPIDDMVVPASQLDEFTPTQDTVKRIEVGLAKELQAAESVHLGGDTQEMVIDPSTQISRPSEGRLRLMSSIVEDLQGLQLGLQGRSIQCAFCYKHQHTECYGFHGTNDPKIPNPHACYECLLRQKDPSLLSEICNLALLRKAVKVIDTEGYHTQASFSRTLECDLRTAASAFNQLREKGFIVSTSGSKSKGFPKTGLSKFQITSAEHKLASMRAELFNPEVKVGHLFEPVPVAEHEEISQFPRPPELTQPVTPHGQVIPPFLDLPPRSSAVSTGETTITGTLSTPVHRPQQMPVMQQSRKVVFKYSIGSKRLRQGGTASAGGPNVGPPRKRMRTRSSRTGTALNVGFGTPTLKTP</sequence>
<dbReference type="InterPro" id="IPR011011">
    <property type="entry name" value="Znf_FYVE_PHD"/>
</dbReference>
<name>A0A6G1G6Z2_9PEZI</name>
<dbReference type="Gene3D" id="3.30.900.10">
    <property type="entry name" value="HORMA domain"/>
    <property type="match status" value="1"/>
</dbReference>
<dbReference type="GO" id="GO:0005634">
    <property type="term" value="C:nucleus"/>
    <property type="evidence" value="ECO:0007669"/>
    <property type="project" value="UniProtKB-SubCell"/>
</dbReference>
<dbReference type="SUPFAM" id="SSF56019">
    <property type="entry name" value="The spindle assembly checkpoint protein mad2"/>
    <property type="match status" value="1"/>
</dbReference>
<keyword evidence="8 10" id="KW-0238">DNA-binding</keyword>
<evidence type="ECO:0000313" key="9">
    <source>
        <dbReference type="Proteomes" id="UP000504638"/>
    </source>
</evidence>
<feature type="domain" description="HORMA" evidence="7">
    <location>
        <begin position="26"/>
        <end position="255"/>
    </location>
</feature>
<dbReference type="RefSeq" id="XP_033535486.1">
    <property type="nucleotide sequence ID" value="XM_033681791.1"/>
</dbReference>